<accession>A0A0F8E3V2</accession>
<dbReference type="AlphaFoldDB" id="A0A0F8E3V2"/>
<dbReference type="InterPro" id="IPR015947">
    <property type="entry name" value="PUA-like_sf"/>
</dbReference>
<dbReference type="PATRIC" id="fig|2209.61.peg.3358"/>
<dbReference type="Proteomes" id="UP000034399">
    <property type="component" value="Unassembled WGS sequence"/>
</dbReference>
<dbReference type="Gene3D" id="2.30.130.30">
    <property type="entry name" value="Hypothetical protein"/>
    <property type="match status" value="1"/>
</dbReference>
<protein>
    <recommendedName>
        <fullName evidence="1">ASCH domain-containing protein</fullName>
    </recommendedName>
</protein>
<dbReference type="RefSeq" id="WP_048044026.1">
    <property type="nucleotide sequence ID" value="NZ_JJPA01000071.1"/>
</dbReference>
<proteinExistence type="predicted"/>
<gene>
    <name evidence="2" type="ORF">DU52_15595</name>
</gene>
<dbReference type="SUPFAM" id="SSF88697">
    <property type="entry name" value="PUA domain-like"/>
    <property type="match status" value="1"/>
</dbReference>
<evidence type="ECO:0000259" key="1">
    <source>
        <dbReference type="SMART" id="SM01022"/>
    </source>
</evidence>
<sequence>MRVLAVKPKYAHNIIDGKKTIEVRSRETRIRERIAIYATSPEQKIIGTVEIVASSRCNDDIEYEIYKNEHLAPSEYYKEGKTCFWHLRRHLKFETPISYKPPKGAVVWSNFELPEGE</sequence>
<organism evidence="2 3">
    <name type="scientific">Methanosarcina mazei</name>
    <name type="common">Methanosarcina frisia</name>
    <dbReference type="NCBI Taxonomy" id="2209"/>
    <lineage>
        <taxon>Archaea</taxon>
        <taxon>Methanobacteriati</taxon>
        <taxon>Methanobacteriota</taxon>
        <taxon>Stenosarchaea group</taxon>
        <taxon>Methanomicrobia</taxon>
        <taxon>Methanosarcinales</taxon>
        <taxon>Methanosarcinaceae</taxon>
        <taxon>Methanosarcina</taxon>
    </lineage>
</organism>
<dbReference type="EMBL" id="JJPA01000071">
    <property type="protein sequence ID" value="KKG35362.1"/>
    <property type="molecule type" value="Genomic_DNA"/>
</dbReference>
<name>A0A0F8E3V2_METMZ</name>
<dbReference type="SMART" id="SM01022">
    <property type="entry name" value="ASCH"/>
    <property type="match status" value="1"/>
</dbReference>
<comment type="caution">
    <text evidence="2">The sequence shown here is derived from an EMBL/GenBank/DDBJ whole genome shotgun (WGS) entry which is preliminary data.</text>
</comment>
<dbReference type="Pfam" id="PF04266">
    <property type="entry name" value="ASCH"/>
    <property type="match status" value="1"/>
</dbReference>
<reference evidence="2 3" key="1">
    <citation type="journal article" date="2015" name="ISME J.">
        <title>Genomic and phenotypic differentiation among Methanosarcina mazei populations from Columbia River sediment.</title>
        <authorList>
            <person name="Youngblut N.D."/>
            <person name="Wirth J.S."/>
            <person name="Henriksen J.R."/>
            <person name="Smith M."/>
            <person name="Simon H."/>
            <person name="Metcalf W.W."/>
            <person name="Whitaker R.J."/>
        </authorList>
    </citation>
    <scope>NUCLEOTIDE SEQUENCE [LARGE SCALE GENOMIC DNA]</scope>
    <source>
        <strain evidence="2 3">3.F.A.1A.1</strain>
    </source>
</reference>
<evidence type="ECO:0000313" key="2">
    <source>
        <dbReference type="EMBL" id="KKG35362.1"/>
    </source>
</evidence>
<feature type="domain" description="ASCH" evidence="1">
    <location>
        <begin position="4"/>
        <end position="115"/>
    </location>
</feature>
<evidence type="ECO:0000313" key="3">
    <source>
        <dbReference type="Proteomes" id="UP000034399"/>
    </source>
</evidence>
<dbReference type="InterPro" id="IPR007374">
    <property type="entry name" value="ASCH_domain"/>
</dbReference>